<feature type="modified residue" description="4-aspartylphosphate" evidence="11">
    <location>
        <position position="669"/>
    </location>
</feature>
<evidence type="ECO:0000259" key="13">
    <source>
        <dbReference type="PROSITE" id="PS50110"/>
    </source>
</evidence>
<evidence type="ECO:0000256" key="11">
    <source>
        <dbReference type="PROSITE-ProRule" id="PRU00169"/>
    </source>
</evidence>
<dbReference type="InterPro" id="IPR011006">
    <property type="entry name" value="CheY-like_superfamily"/>
</dbReference>
<dbReference type="InterPro" id="IPR003661">
    <property type="entry name" value="HisK_dim/P_dom"/>
</dbReference>
<dbReference type="PANTHER" id="PTHR43065:SF46">
    <property type="entry name" value="C4-DICARBOXYLATE TRANSPORT SENSOR PROTEIN DCTB"/>
    <property type="match status" value="1"/>
</dbReference>
<dbReference type="Pfam" id="PF00512">
    <property type="entry name" value="HisKA"/>
    <property type="match status" value="1"/>
</dbReference>
<dbReference type="GO" id="GO:0005524">
    <property type="term" value="F:ATP binding"/>
    <property type="evidence" value="ECO:0007669"/>
    <property type="project" value="UniProtKB-KW"/>
</dbReference>
<keyword evidence="5" id="KW-0808">Transferase</keyword>
<dbReference type="Gene3D" id="3.30.565.10">
    <property type="entry name" value="Histidine kinase-like ATPase, C-terminal domain"/>
    <property type="match status" value="1"/>
</dbReference>
<keyword evidence="4 11" id="KW-0597">Phosphoprotein</keyword>
<evidence type="ECO:0000256" key="3">
    <source>
        <dbReference type="ARBA" id="ARBA00018672"/>
    </source>
</evidence>
<dbReference type="Pfam" id="PF00072">
    <property type="entry name" value="Response_reg"/>
    <property type="match status" value="1"/>
</dbReference>
<dbReference type="InterPro" id="IPR036890">
    <property type="entry name" value="HATPase_C_sf"/>
</dbReference>
<comment type="catalytic activity">
    <reaction evidence="1">
        <text>ATP + protein L-histidine = ADP + protein N-phospho-L-histidine.</text>
        <dbReference type="EC" id="2.7.13.3"/>
    </reaction>
</comment>
<keyword evidence="9" id="KW-0902">Two-component regulatory system</keyword>
<dbReference type="PANTHER" id="PTHR43065">
    <property type="entry name" value="SENSOR HISTIDINE KINASE"/>
    <property type="match status" value="1"/>
</dbReference>
<dbReference type="EMBL" id="FNUK01000001">
    <property type="protein sequence ID" value="SEF40401.1"/>
    <property type="molecule type" value="Genomic_DNA"/>
</dbReference>
<evidence type="ECO:0000256" key="9">
    <source>
        <dbReference type="ARBA" id="ARBA00023012"/>
    </source>
</evidence>
<dbReference type="InterPro" id="IPR025847">
    <property type="entry name" value="MEDS_domain"/>
</dbReference>
<dbReference type="InterPro" id="IPR036097">
    <property type="entry name" value="HisK_dim/P_sf"/>
</dbReference>
<dbReference type="InterPro" id="IPR001789">
    <property type="entry name" value="Sig_transdc_resp-reg_receiver"/>
</dbReference>
<evidence type="ECO:0000256" key="2">
    <source>
        <dbReference type="ARBA" id="ARBA00012438"/>
    </source>
</evidence>
<dbReference type="Pfam" id="PF14417">
    <property type="entry name" value="MEDS"/>
    <property type="match status" value="1"/>
</dbReference>
<dbReference type="AlphaFoldDB" id="A0A1H5RSB6"/>
<name>A0A1H5RSB6_9CLOT</name>
<evidence type="ECO:0000313" key="14">
    <source>
        <dbReference type="EMBL" id="SEF40401.1"/>
    </source>
</evidence>
<dbReference type="OrthoDB" id="9784397at2"/>
<keyword evidence="15" id="KW-1185">Reference proteome</keyword>
<reference evidence="15" key="1">
    <citation type="submission" date="2016-10" db="EMBL/GenBank/DDBJ databases">
        <authorList>
            <person name="Varghese N."/>
            <person name="Submissions S."/>
        </authorList>
    </citation>
    <scope>NUCLEOTIDE SEQUENCE [LARGE SCALE GENOMIC DNA]</scope>
    <source>
        <strain evidence="15">DSM 5463</strain>
    </source>
</reference>
<evidence type="ECO:0000256" key="10">
    <source>
        <dbReference type="ARBA" id="ARBA00024867"/>
    </source>
</evidence>
<dbReference type="Proteomes" id="UP000242850">
    <property type="component" value="Unassembled WGS sequence"/>
</dbReference>
<proteinExistence type="predicted"/>
<dbReference type="InterPro" id="IPR003594">
    <property type="entry name" value="HATPase_dom"/>
</dbReference>
<dbReference type="PROSITE" id="PS50109">
    <property type="entry name" value="HIS_KIN"/>
    <property type="match status" value="1"/>
</dbReference>
<protein>
    <recommendedName>
        <fullName evidence="3">Stage 0 sporulation protein A homolog</fullName>
        <ecNumber evidence="2">2.7.13.3</ecNumber>
    </recommendedName>
</protein>
<dbReference type="InterPro" id="IPR004358">
    <property type="entry name" value="Sig_transdc_His_kin-like_C"/>
</dbReference>
<dbReference type="InterPro" id="IPR005467">
    <property type="entry name" value="His_kinase_dom"/>
</dbReference>
<comment type="function">
    <text evidence="10">May play the central regulatory role in sporulation. It may be an element of the effector pathway responsible for the activation of sporulation genes in response to nutritional stress. Spo0A may act in concert with spo0H (a sigma factor) to control the expression of some genes that are critical to the sporulation process.</text>
</comment>
<dbReference type="GO" id="GO:0000155">
    <property type="term" value="F:phosphorelay sensor kinase activity"/>
    <property type="evidence" value="ECO:0007669"/>
    <property type="project" value="InterPro"/>
</dbReference>
<dbReference type="SUPFAM" id="SSF52172">
    <property type="entry name" value="CheY-like"/>
    <property type="match status" value="1"/>
</dbReference>
<gene>
    <name evidence="14" type="ORF">SAMN05660865_00158</name>
</gene>
<feature type="domain" description="Response regulatory" evidence="13">
    <location>
        <begin position="621"/>
        <end position="731"/>
    </location>
</feature>
<evidence type="ECO:0000256" key="7">
    <source>
        <dbReference type="ARBA" id="ARBA00022777"/>
    </source>
</evidence>
<dbReference type="SMART" id="SM00387">
    <property type="entry name" value="HATPase_c"/>
    <property type="match status" value="1"/>
</dbReference>
<dbReference type="Pfam" id="PF02518">
    <property type="entry name" value="HATPase_c"/>
    <property type="match status" value="1"/>
</dbReference>
<evidence type="ECO:0000313" key="15">
    <source>
        <dbReference type="Proteomes" id="UP000242850"/>
    </source>
</evidence>
<organism evidence="14 15">
    <name type="scientific">Caloramator fervidus</name>
    <dbReference type="NCBI Taxonomy" id="29344"/>
    <lineage>
        <taxon>Bacteria</taxon>
        <taxon>Bacillati</taxon>
        <taxon>Bacillota</taxon>
        <taxon>Clostridia</taxon>
        <taxon>Eubacteriales</taxon>
        <taxon>Clostridiaceae</taxon>
        <taxon>Caloramator</taxon>
    </lineage>
</organism>
<feature type="domain" description="Histidine kinase" evidence="12">
    <location>
        <begin position="390"/>
        <end position="602"/>
    </location>
</feature>
<dbReference type="CDD" id="cd00075">
    <property type="entry name" value="HATPase"/>
    <property type="match status" value="1"/>
</dbReference>
<dbReference type="SUPFAM" id="SSF55781">
    <property type="entry name" value="GAF domain-like"/>
    <property type="match status" value="1"/>
</dbReference>
<dbReference type="PROSITE" id="PS50110">
    <property type="entry name" value="RESPONSE_REGULATORY"/>
    <property type="match status" value="1"/>
</dbReference>
<dbReference type="RefSeq" id="WP_103895185.1">
    <property type="nucleotide sequence ID" value="NZ_FNUK01000001.1"/>
</dbReference>
<dbReference type="SUPFAM" id="SSF55874">
    <property type="entry name" value="ATPase domain of HSP90 chaperone/DNA topoisomerase II/histidine kinase"/>
    <property type="match status" value="1"/>
</dbReference>
<evidence type="ECO:0000256" key="6">
    <source>
        <dbReference type="ARBA" id="ARBA00022741"/>
    </source>
</evidence>
<sequence>MELYKYFKDGVRYNLISSDDDNAMDIIALYFNWALRNNKKCIFYRHEQNIGELEFFLGQCGYNIKELIESKRLVIDNAYDYFVDKKVYVNTQILVDIIQDALKEGFSGVAIVADRSCFFESEYIEDVLYQYEKKLDSIFKTYPISALSIYDIDKFGVDGFFAIMHLNPNFIYKVINEVFVHNKDIVNFSYEETLGIVYTFLKRREKSVRESKIFGFISDLATEISYKKDEREIVETTLKYICSTNYASFGFVDLCLEDGHSDIVAYNLPEEIIELYYSSDIKVKVAEYFDKLKYVLVDFNDLNDDYKKVFTKYNVYSCAVIPIKYNDFNFGYLWLASKDINSALSENVEFLYKVCQAVAKILLQFKNYKKIQERMFLSSKLQALGELTGGIAHEFNNILTPILGYVQVLKDKIQDKELLKYISMIEESAKDGAKIVRRIQDFSKKKRKTLELVDLDKAIIYSVEITKPKWAYEAQVEDKKIDIVLNLNSGAYVEGIATEVREIFINLISNSIDAMPYGGKVEITSFNEDKFVVVKVKDNGVGMSKEVLSRIFEPFFTTKNERGNGLGLHIVYNIISSMNGFIEVKSKENVGTEFIIKFPKKEGDLIYTDNDLNIKDSKSLNILIIDDQVQVANVVSEMLSILGHNCVTILDAKEIDKLDLKDFDVVMCDLAMPDVSGVEVAKRVKSKSSIYFILMTGWVGKLKDEDLAFIDYVIQKPFSIEDLKKALEEVTFQNEEFAV</sequence>
<evidence type="ECO:0000256" key="4">
    <source>
        <dbReference type="ARBA" id="ARBA00022553"/>
    </source>
</evidence>
<evidence type="ECO:0000256" key="8">
    <source>
        <dbReference type="ARBA" id="ARBA00022840"/>
    </source>
</evidence>
<keyword evidence="7 14" id="KW-0418">Kinase</keyword>
<dbReference type="SUPFAM" id="SSF47384">
    <property type="entry name" value="Homodimeric domain of signal transducing histidine kinase"/>
    <property type="match status" value="1"/>
</dbReference>
<dbReference type="SMART" id="SM00448">
    <property type="entry name" value="REC"/>
    <property type="match status" value="1"/>
</dbReference>
<evidence type="ECO:0000259" key="12">
    <source>
        <dbReference type="PROSITE" id="PS50109"/>
    </source>
</evidence>
<dbReference type="EC" id="2.7.13.3" evidence="2"/>
<keyword evidence="6" id="KW-0547">Nucleotide-binding</keyword>
<dbReference type="SMART" id="SM00388">
    <property type="entry name" value="HisKA"/>
    <property type="match status" value="1"/>
</dbReference>
<dbReference type="PRINTS" id="PR00344">
    <property type="entry name" value="BCTRLSENSOR"/>
</dbReference>
<evidence type="ECO:0000256" key="5">
    <source>
        <dbReference type="ARBA" id="ARBA00022679"/>
    </source>
</evidence>
<dbReference type="CDD" id="cd00082">
    <property type="entry name" value="HisKA"/>
    <property type="match status" value="1"/>
</dbReference>
<accession>A0A1H5RSB6</accession>
<dbReference type="Gene3D" id="1.10.287.130">
    <property type="match status" value="1"/>
</dbReference>
<keyword evidence="8" id="KW-0067">ATP-binding</keyword>
<evidence type="ECO:0000256" key="1">
    <source>
        <dbReference type="ARBA" id="ARBA00000085"/>
    </source>
</evidence>
<dbReference type="Gene3D" id="3.40.50.2300">
    <property type="match status" value="1"/>
</dbReference>